<keyword evidence="3" id="KW-1133">Transmembrane helix</keyword>
<dbReference type="Gene3D" id="3.30.70.330">
    <property type="match status" value="3"/>
</dbReference>
<evidence type="ECO:0000313" key="5">
    <source>
        <dbReference type="EMBL" id="CAE7763994.1"/>
    </source>
</evidence>
<keyword evidence="1 2" id="KW-0694">RNA-binding</keyword>
<dbReference type="AlphaFoldDB" id="A0A812Y217"/>
<dbReference type="Pfam" id="PF00076">
    <property type="entry name" value="RRM_1"/>
    <property type="match status" value="3"/>
</dbReference>
<dbReference type="InterPro" id="IPR012677">
    <property type="entry name" value="Nucleotide-bd_a/b_plait_sf"/>
</dbReference>
<dbReference type="InterPro" id="IPR050374">
    <property type="entry name" value="RRT5_SRSF_SR"/>
</dbReference>
<dbReference type="GO" id="GO:0003729">
    <property type="term" value="F:mRNA binding"/>
    <property type="evidence" value="ECO:0007669"/>
    <property type="project" value="TreeGrafter"/>
</dbReference>
<dbReference type="OrthoDB" id="272703at2759"/>
<gene>
    <name evidence="5" type="ORF">SNEC2469_LOCUS22262</name>
</gene>
<dbReference type="SUPFAM" id="SSF54928">
    <property type="entry name" value="RNA-binding domain, RBD"/>
    <property type="match status" value="2"/>
</dbReference>
<accession>A0A812Y217</accession>
<organism evidence="5 6">
    <name type="scientific">Symbiodinium necroappetens</name>
    <dbReference type="NCBI Taxonomy" id="1628268"/>
    <lineage>
        <taxon>Eukaryota</taxon>
        <taxon>Sar</taxon>
        <taxon>Alveolata</taxon>
        <taxon>Dinophyceae</taxon>
        <taxon>Suessiales</taxon>
        <taxon>Symbiodiniaceae</taxon>
        <taxon>Symbiodinium</taxon>
    </lineage>
</organism>
<feature type="domain" description="RRM" evidence="4">
    <location>
        <begin position="243"/>
        <end position="322"/>
    </location>
</feature>
<dbReference type="InterPro" id="IPR000504">
    <property type="entry name" value="RRM_dom"/>
</dbReference>
<keyword evidence="6" id="KW-1185">Reference proteome</keyword>
<name>A0A812Y217_9DINO</name>
<evidence type="ECO:0000256" key="2">
    <source>
        <dbReference type="PROSITE-ProRule" id="PRU00176"/>
    </source>
</evidence>
<keyword evidence="3" id="KW-0812">Transmembrane</keyword>
<dbReference type="PANTHER" id="PTHR23003">
    <property type="entry name" value="RNA RECOGNITION MOTIF RRM DOMAIN CONTAINING PROTEIN"/>
    <property type="match status" value="1"/>
</dbReference>
<dbReference type="InterPro" id="IPR035979">
    <property type="entry name" value="RBD_domain_sf"/>
</dbReference>
<evidence type="ECO:0000256" key="3">
    <source>
        <dbReference type="SAM" id="Phobius"/>
    </source>
</evidence>
<dbReference type="SMART" id="SM00360">
    <property type="entry name" value="RRM"/>
    <property type="match status" value="3"/>
</dbReference>
<feature type="domain" description="RRM" evidence="4">
    <location>
        <begin position="117"/>
        <end position="206"/>
    </location>
</feature>
<reference evidence="5" key="1">
    <citation type="submission" date="2021-02" db="EMBL/GenBank/DDBJ databases">
        <authorList>
            <person name="Dougan E. K."/>
            <person name="Rhodes N."/>
            <person name="Thang M."/>
            <person name="Chan C."/>
        </authorList>
    </citation>
    <scope>NUCLEOTIDE SEQUENCE</scope>
</reference>
<protein>
    <recommendedName>
        <fullName evidence="4">RRM domain-containing protein</fullName>
    </recommendedName>
</protein>
<evidence type="ECO:0000313" key="6">
    <source>
        <dbReference type="Proteomes" id="UP000601435"/>
    </source>
</evidence>
<proteinExistence type="predicted"/>
<keyword evidence="3" id="KW-0472">Membrane</keyword>
<dbReference type="Proteomes" id="UP000601435">
    <property type="component" value="Unassembled WGS sequence"/>
</dbReference>
<dbReference type="PROSITE" id="PS50102">
    <property type="entry name" value="RRM"/>
    <property type="match status" value="3"/>
</dbReference>
<dbReference type="CDD" id="cd00590">
    <property type="entry name" value="RRM_SF"/>
    <property type="match status" value="1"/>
</dbReference>
<dbReference type="EMBL" id="CAJNJA010040198">
    <property type="protein sequence ID" value="CAE7763994.1"/>
    <property type="molecule type" value="Genomic_DNA"/>
</dbReference>
<feature type="domain" description="RRM" evidence="4">
    <location>
        <begin position="30"/>
        <end position="107"/>
    </location>
</feature>
<dbReference type="GO" id="GO:0005737">
    <property type="term" value="C:cytoplasm"/>
    <property type="evidence" value="ECO:0007669"/>
    <property type="project" value="TreeGrafter"/>
</dbReference>
<feature type="transmembrane region" description="Helical" evidence="3">
    <location>
        <begin position="405"/>
        <end position="425"/>
    </location>
</feature>
<evidence type="ECO:0000256" key="1">
    <source>
        <dbReference type="ARBA" id="ARBA00022884"/>
    </source>
</evidence>
<evidence type="ECO:0000259" key="4">
    <source>
        <dbReference type="PROSITE" id="PS50102"/>
    </source>
</evidence>
<dbReference type="GO" id="GO:0005634">
    <property type="term" value="C:nucleus"/>
    <property type="evidence" value="ECO:0007669"/>
    <property type="project" value="TreeGrafter"/>
</dbReference>
<sequence>MKGWGQVYGPYGGYGGKGSRMPVMHGPVENRVYVSNLPWHVAWQELKDHMKSVGEVVYADIFTEDTGRSRGCGLVAFRRAEDAQRAVLELNDSELSGRQIAVREDRVDQSTGERKDCRVYVGNLAWIATWKDLKDHFRSVGEVKRADILSEGNLEGARSKGAGIVEFSTKEEDLYPSDETRASAAVEQLTGTEILGRKIFVREDRESNRPQTLAWPPGDVWSRAMVAVAQGPGFRKSFAEPFTKVFAGNLPYSVTWQQLKDHMRQVGEVLHVEILMDDNDPRRSKGCGVVEFATFGAARRAVQYLHDSMLQGRLMYVREYHDDLKNAGGATATKDVKAGQKFRVKVGNVASGTRWQDLKEPEQLSPTFANVSVSVNGDCTFNRLGPGVMWEQVVACGEERRMPRALVTLVILVLILWLWLCLLAANRLLVAS</sequence>
<comment type="caution">
    <text evidence="5">The sequence shown here is derived from an EMBL/GenBank/DDBJ whole genome shotgun (WGS) entry which is preliminary data.</text>
</comment>
<dbReference type="FunFam" id="3.30.70.330:FF:000362">
    <property type="entry name" value="GBP2p Poly(A+) RNA-binding protein"/>
    <property type="match status" value="1"/>
</dbReference>